<sequence length="564" mass="62661">MLKFSKKSNLKTIFLCFFLTSIILFSAIRINNMNTPISKQSNNDIMKSPNLSANELIIITPENITYTEPMSGYYPATYGFENDDIGSNPKGWYIEESGATLDVIGEIDGHAKVVRLDEGSSAEGWDGIYYSLSTPLTYGTIEFYWMFDSIQNEIYSQTRDSTGNNVGMTFGVFTSYVWRYVIAGLYYDLPNVDAPQANHWYKIRLDFRFTGAPAYMGLNQHKYNVTIDGINSGEIDIKSESSDLNSFFLGTGTNCANVKVYYDAIGYSWDPNYNIGDNLNEGLLLSYANSTSLDWVGYSLDGLANKTILGNTTIPMPADGLHSIQVFGNNSGIMYESDIRYFTVDTSVEPPTPPTSYINIITPENTTYTEPMSGLLLSYESNLNLDWIGYSLDGQANITILGNTTIPIPADGPHSIQAFGNDSLGVMYESNIRYFTIDTHAPVISGIDSIIELELDSSYIIDWIITDISGGTYNILKNASIESAGTFENIEIISINVDTSESGYLIYTLIAQDVYNKTSSHTVIVKIISQEEPSEEIPGFNVIILFPVTFIAIGVIIKFKYKNK</sequence>
<evidence type="ECO:0000313" key="2">
    <source>
        <dbReference type="EMBL" id="KKL51206.1"/>
    </source>
</evidence>
<dbReference type="AlphaFoldDB" id="A0A0F9DBZ1"/>
<keyword evidence="1" id="KW-0472">Membrane</keyword>
<proteinExistence type="predicted"/>
<keyword evidence="1" id="KW-0812">Transmembrane</keyword>
<reference evidence="2" key="1">
    <citation type="journal article" date="2015" name="Nature">
        <title>Complex archaea that bridge the gap between prokaryotes and eukaryotes.</title>
        <authorList>
            <person name="Spang A."/>
            <person name="Saw J.H."/>
            <person name="Jorgensen S.L."/>
            <person name="Zaremba-Niedzwiedzka K."/>
            <person name="Martijn J."/>
            <person name="Lind A.E."/>
            <person name="van Eijk R."/>
            <person name="Schleper C."/>
            <person name="Guy L."/>
            <person name="Ettema T.J."/>
        </authorList>
    </citation>
    <scope>NUCLEOTIDE SEQUENCE</scope>
</reference>
<organism evidence="2">
    <name type="scientific">marine sediment metagenome</name>
    <dbReference type="NCBI Taxonomy" id="412755"/>
    <lineage>
        <taxon>unclassified sequences</taxon>
        <taxon>metagenomes</taxon>
        <taxon>ecological metagenomes</taxon>
    </lineage>
</organism>
<protein>
    <submittedName>
        <fullName evidence="2">Uncharacterized protein</fullName>
    </submittedName>
</protein>
<dbReference type="EMBL" id="LAZR01032330">
    <property type="protein sequence ID" value="KKL51206.1"/>
    <property type="molecule type" value="Genomic_DNA"/>
</dbReference>
<comment type="caution">
    <text evidence="2">The sequence shown here is derived from an EMBL/GenBank/DDBJ whole genome shotgun (WGS) entry which is preliminary data.</text>
</comment>
<gene>
    <name evidence="2" type="ORF">LCGC14_2297810</name>
</gene>
<keyword evidence="1" id="KW-1133">Transmembrane helix</keyword>
<name>A0A0F9DBZ1_9ZZZZ</name>
<feature type="transmembrane region" description="Helical" evidence="1">
    <location>
        <begin position="539"/>
        <end position="559"/>
    </location>
</feature>
<evidence type="ECO:0000256" key="1">
    <source>
        <dbReference type="SAM" id="Phobius"/>
    </source>
</evidence>
<accession>A0A0F9DBZ1</accession>
<feature type="non-terminal residue" evidence="2">
    <location>
        <position position="564"/>
    </location>
</feature>